<dbReference type="Proteomes" id="UP000194933">
    <property type="component" value="Unassembled WGS sequence"/>
</dbReference>
<dbReference type="InterPro" id="IPR016624">
    <property type="entry name" value="UCP014753"/>
</dbReference>
<dbReference type="PIRSF" id="PIRSF014753">
    <property type="entry name" value="UCP014753"/>
    <property type="match status" value="1"/>
</dbReference>
<gene>
    <name evidence="3" type="ORF">A5844_000421</name>
</gene>
<evidence type="ECO:0000313" key="3">
    <source>
        <dbReference type="EMBL" id="OTP12205.1"/>
    </source>
</evidence>
<dbReference type="STRING" id="1987383.A5844_000421"/>
<protein>
    <recommendedName>
        <fullName evidence="5">DUF2264 domain-containing protein</fullName>
    </recommendedName>
</protein>
<feature type="domain" description="DUF2264" evidence="1">
    <location>
        <begin position="20"/>
        <end position="361"/>
    </location>
</feature>
<organism evidence="3 4">
    <name type="scientific">Candidatus Enterococcus wittei</name>
    <dbReference type="NCBI Taxonomy" id="1987383"/>
    <lineage>
        <taxon>Bacteria</taxon>
        <taxon>Bacillati</taxon>
        <taxon>Bacillota</taxon>
        <taxon>Bacilli</taxon>
        <taxon>Lactobacillales</taxon>
        <taxon>Enterococcaceae</taxon>
        <taxon>Enterococcus</taxon>
    </lineage>
</organism>
<feature type="domain" description="DUF2264" evidence="2">
    <location>
        <begin position="402"/>
        <end position="577"/>
    </location>
</feature>
<dbReference type="InterPro" id="IPR049237">
    <property type="entry name" value="DUF2264_C"/>
</dbReference>
<comment type="caution">
    <text evidence="3">The sequence shown here is derived from an EMBL/GenBank/DDBJ whole genome shotgun (WGS) entry which is preliminary data.</text>
</comment>
<dbReference type="EMBL" id="NGMO01000001">
    <property type="protein sequence ID" value="OTP12205.1"/>
    <property type="molecule type" value="Genomic_DNA"/>
</dbReference>
<dbReference type="Pfam" id="PF20938">
    <property type="entry name" value="DUF2264_C"/>
    <property type="match status" value="1"/>
</dbReference>
<dbReference type="AlphaFoldDB" id="A0A2C9XPS5"/>
<accession>A0A2C9XPS5</accession>
<evidence type="ECO:0008006" key="5">
    <source>
        <dbReference type="Google" id="ProtNLM"/>
    </source>
</evidence>
<dbReference type="PANTHER" id="PTHR35339">
    <property type="entry name" value="LINALOOL DEHYDRATASE_ISOMERASE DOMAIN-CONTAINING PROTEIN"/>
    <property type="match status" value="1"/>
</dbReference>
<reference evidence="3 4" key="1">
    <citation type="submission" date="2017-05" db="EMBL/GenBank/DDBJ databases">
        <title>The Genome Sequence of Enterococcus sp. 10A9_DIV0425.</title>
        <authorList>
            <consortium name="The Broad Institute Genomics Platform"/>
            <consortium name="The Broad Institute Genomic Center for Infectious Diseases"/>
            <person name="Earl A."/>
            <person name="Manson A."/>
            <person name="Schwartman J."/>
            <person name="Gilmore M."/>
            <person name="Abouelleil A."/>
            <person name="Cao P."/>
            <person name="Chapman S."/>
            <person name="Cusick C."/>
            <person name="Shea T."/>
            <person name="Young S."/>
            <person name="Neafsey D."/>
            <person name="Nusbaum C."/>
            <person name="Birren B."/>
        </authorList>
    </citation>
    <scope>NUCLEOTIDE SEQUENCE [LARGE SCALE GENOMIC DNA]</scope>
    <source>
        <strain evidence="3 4">10A9_DIV0425</strain>
    </source>
</reference>
<dbReference type="PANTHER" id="PTHR35339:SF4">
    <property type="entry name" value="LINALOOL DEHYDRATASE_ISOMERASE DOMAIN-CONTAINING PROTEIN"/>
    <property type="match status" value="1"/>
</dbReference>
<evidence type="ECO:0000259" key="2">
    <source>
        <dbReference type="Pfam" id="PF20938"/>
    </source>
</evidence>
<dbReference type="Pfam" id="PF10022">
    <property type="entry name" value="DUF2264"/>
    <property type="match status" value="1"/>
</dbReference>
<name>A0A2C9XPS5_9ENTE</name>
<dbReference type="InterPro" id="IPR049349">
    <property type="entry name" value="DUF2264_N"/>
</dbReference>
<keyword evidence="4" id="KW-1185">Reference proteome</keyword>
<sequence>MGLSKESLLKGRKRMKEFITKKDWQENFEMMMCPLKPFYVEIPGKLKLGTHGTVYSESTREVEAFLRPLWGFGPYLIGGEDEALLNEYLKGITVGTDPRNEDYWGDVTNYDQLIVEMASLSTCLLLNKEKVWDRLPKEIQINLANWLIKVNDCKIPKNNWYFFRILVNVALMKCGKPYSQEQIDSDFEVIEGFYCENGWYFDGADTQFDYYISFAIHYYSLIYSHFMAEEDPERTKIIKERAIAFAQTFKYWFDTDGEGLPFGRSLTYRFAQVSFFSALVFADVEALPWGEIKGLISRHLKNWMSKEIFSTDGLLTVGYHYENLVMSEGYNGPGSPYWAMKSFLLLAVPDEHPYWQAEVTPLKIEQRMLAVPESKNFYQYNEKLTHLQAFPAGQFVNQQSFPHAKYSKFVYSTKFGFSVPKSDYWYYEGAYDSTLALSKEDHYFRAKGLDRAFSILGDRVIHEWMPWEDVSIRSTIIPLENCHVRVHEVETKEPLTAFDGGFCVPFEQKIPQSEGLRIEVKSEMGTTSIEGIHGYQEAQALRPEPNTNVFFQRTILPYVRTDLKAGKHVLISLVSGILSDETLVRPMIKKQEEQIVIKQNNKTIELTTSFWR</sequence>
<evidence type="ECO:0000259" key="1">
    <source>
        <dbReference type="Pfam" id="PF10022"/>
    </source>
</evidence>
<evidence type="ECO:0000313" key="4">
    <source>
        <dbReference type="Proteomes" id="UP000194933"/>
    </source>
</evidence>
<proteinExistence type="predicted"/>